<dbReference type="GO" id="GO:0016020">
    <property type="term" value="C:membrane"/>
    <property type="evidence" value="ECO:0007669"/>
    <property type="project" value="UniProtKB-SubCell"/>
</dbReference>
<feature type="non-terminal residue" evidence="9">
    <location>
        <position position="1"/>
    </location>
</feature>
<keyword evidence="4" id="KW-0812">Transmembrane</keyword>
<name>A0A1D2MGP9_ORCCI</name>
<dbReference type="Pfam" id="PF02434">
    <property type="entry name" value="Fringe"/>
    <property type="match status" value="1"/>
</dbReference>
<evidence type="ECO:0000256" key="6">
    <source>
        <dbReference type="ARBA" id="ARBA00022989"/>
    </source>
</evidence>
<dbReference type="STRING" id="48709.A0A1D2MGP9"/>
<reference evidence="9 10" key="1">
    <citation type="journal article" date="2016" name="Genome Biol. Evol.">
        <title>Gene Family Evolution Reflects Adaptation to Soil Environmental Stressors in the Genome of the Collembolan Orchesella cincta.</title>
        <authorList>
            <person name="Faddeeva-Vakhrusheva A."/>
            <person name="Derks M.F."/>
            <person name="Anvar S.Y."/>
            <person name="Agamennone V."/>
            <person name="Suring W."/>
            <person name="Smit S."/>
            <person name="van Straalen N.M."/>
            <person name="Roelofs D."/>
        </authorList>
    </citation>
    <scope>NUCLEOTIDE SEQUENCE [LARGE SCALE GENOMIC DNA]</scope>
    <source>
        <tissue evidence="9">Mixed pool</tissue>
    </source>
</reference>
<dbReference type="OrthoDB" id="8959630at2759"/>
<dbReference type="AlphaFoldDB" id="A0A1D2MGP9"/>
<keyword evidence="10" id="KW-1185">Reference proteome</keyword>
<evidence type="ECO:0000313" key="10">
    <source>
        <dbReference type="Proteomes" id="UP000094527"/>
    </source>
</evidence>
<keyword evidence="2" id="KW-0328">Glycosyltransferase</keyword>
<evidence type="ECO:0000256" key="2">
    <source>
        <dbReference type="ARBA" id="ARBA00022676"/>
    </source>
</evidence>
<keyword evidence="6" id="KW-1133">Transmembrane helix</keyword>
<evidence type="ECO:0000256" key="3">
    <source>
        <dbReference type="ARBA" id="ARBA00022679"/>
    </source>
</evidence>
<proteinExistence type="predicted"/>
<evidence type="ECO:0000256" key="7">
    <source>
        <dbReference type="ARBA" id="ARBA00023136"/>
    </source>
</evidence>
<dbReference type="GO" id="GO:0016757">
    <property type="term" value="F:glycosyltransferase activity"/>
    <property type="evidence" value="ECO:0007669"/>
    <property type="project" value="UniProtKB-KW"/>
</dbReference>
<evidence type="ECO:0000259" key="8">
    <source>
        <dbReference type="Pfam" id="PF02434"/>
    </source>
</evidence>
<dbReference type="InterPro" id="IPR003378">
    <property type="entry name" value="Fringe-like_glycosylTrfase"/>
</dbReference>
<accession>A0A1D2MGP9</accession>
<protein>
    <submittedName>
        <fullName evidence="9">Fringe glycosyltransferase</fullName>
    </submittedName>
</protein>
<dbReference type="EMBL" id="LJIJ01001316">
    <property type="protein sequence ID" value="ODM92155.1"/>
    <property type="molecule type" value="Genomic_DNA"/>
</dbReference>
<organism evidence="9 10">
    <name type="scientific">Orchesella cincta</name>
    <name type="common">Springtail</name>
    <name type="synonym">Podura cincta</name>
    <dbReference type="NCBI Taxonomy" id="48709"/>
    <lineage>
        <taxon>Eukaryota</taxon>
        <taxon>Metazoa</taxon>
        <taxon>Ecdysozoa</taxon>
        <taxon>Arthropoda</taxon>
        <taxon>Hexapoda</taxon>
        <taxon>Collembola</taxon>
        <taxon>Entomobryomorpha</taxon>
        <taxon>Entomobryoidea</taxon>
        <taxon>Orchesellidae</taxon>
        <taxon>Orchesellinae</taxon>
        <taxon>Orchesella</taxon>
    </lineage>
</organism>
<keyword evidence="7" id="KW-0472">Membrane</keyword>
<dbReference type="Proteomes" id="UP000094527">
    <property type="component" value="Unassembled WGS sequence"/>
</dbReference>
<keyword evidence="3 9" id="KW-0808">Transferase</keyword>
<keyword evidence="5" id="KW-0735">Signal-anchor</keyword>
<evidence type="ECO:0000256" key="5">
    <source>
        <dbReference type="ARBA" id="ARBA00022968"/>
    </source>
</evidence>
<dbReference type="OMA" id="CHSNERT"/>
<comment type="caution">
    <text evidence="9">The sequence shown here is derived from an EMBL/GenBank/DDBJ whole genome shotgun (WGS) entry which is preliminary data.</text>
</comment>
<evidence type="ECO:0000256" key="1">
    <source>
        <dbReference type="ARBA" id="ARBA00004606"/>
    </source>
</evidence>
<sequence>FQEEISFWFATGGAGFCLSRALAKRMSPVASGGKFTDLCDSIQLPDDVTMGYIAGHLLGRNLTVIPQFHSHFETMRFMDMKNPHPEITFSYVRYADDSLNVLEIDGFSEEEDPTRFRSLHCLLFPNFSFCSKSKR</sequence>
<evidence type="ECO:0000313" key="9">
    <source>
        <dbReference type="EMBL" id="ODM92155.1"/>
    </source>
</evidence>
<gene>
    <name evidence="9" type="ORF">Ocin01_14527</name>
</gene>
<evidence type="ECO:0000256" key="4">
    <source>
        <dbReference type="ARBA" id="ARBA00022692"/>
    </source>
</evidence>
<feature type="domain" description="Fringe-like glycosyltransferase" evidence="8">
    <location>
        <begin position="3"/>
        <end position="115"/>
    </location>
</feature>
<dbReference type="Gene3D" id="3.90.550.50">
    <property type="match status" value="1"/>
</dbReference>
<comment type="subcellular location">
    <subcellularLocation>
        <location evidence="1">Membrane</location>
        <topology evidence="1">Single-pass type II membrane protein</topology>
    </subcellularLocation>
</comment>